<evidence type="ECO:0000313" key="1">
    <source>
        <dbReference type="EMBL" id="POF30119.1"/>
    </source>
</evidence>
<evidence type="ECO:0000313" key="2">
    <source>
        <dbReference type="Proteomes" id="UP000236959"/>
    </source>
</evidence>
<dbReference type="InterPro" id="IPR010626">
    <property type="entry name" value="DUF1217"/>
</dbReference>
<dbReference type="Pfam" id="PF06748">
    <property type="entry name" value="DUF1217"/>
    <property type="match status" value="1"/>
</dbReference>
<dbReference type="AlphaFoldDB" id="A0A2S3URK5"/>
<name>A0A2S3URK5_9HYPH</name>
<reference evidence="1 2" key="1">
    <citation type="submission" date="2018-01" db="EMBL/GenBank/DDBJ databases">
        <title>Genomic Encyclopedia of Archaeal and Bacterial Type Strains, Phase II (KMG-II): from individual species to whole genera.</title>
        <authorList>
            <person name="Goeker M."/>
        </authorList>
    </citation>
    <scope>NUCLEOTIDE SEQUENCE [LARGE SCALE GENOMIC DNA]</scope>
    <source>
        <strain evidence="1 2">DSM 17023</strain>
    </source>
</reference>
<dbReference type="OrthoDB" id="7824597at2"/>
<proteinExistence type="predicted"/>
<dbReference type="EMBL" id="PPCN01000007">
    <property type="protein sequence ID" value="POF30119.1"/>
    <property type="molecule type" value="Genomic_DNA"/>
</dbReference>
<dbReference type="InterPro" id="IPR023157">
    <property type="entry name" value="AGR-C-984p-like_sf"/>
</dbReference>
<gene>
    <name evidence="1" type="ORF">CLV41_107146</name>
</gene>
<dbReference type="Proteomes" id="UP000236959">
    <property type="component" value="Unassembled WGS sequence"/>
</dbReference>
<protein>
    <submittedName>
        <fullName evidence="1">Uncharacterized protein DUF1217</fullName>
    </submittedName>
</protein>
<organism evidence="1 2">
    <name type="scientific">Roseibium marinum</name>
    <dbReference type="NCBI Taxonomy" id="281252"/>
    <lineage>
        <taxon>Bacteria</taxon>
        <taxon>Pseudomonadati</taxon>
        <taxon>Pseudomonadota</taxon>
        <taxon>Alphaproteobacteria</taxon>
        <taxon>Hyphomicrobiales</taxon>
        <taxon>Stappiaceae</taxon>
        <taxon>Roseibium</taxon>
    </lineage>
</organism>
<dbReference type="SUPFAM" id="SSF158837">
    <property type="entry name" value="AGR C 984p-like"/>
    <property type="match status" value="1"/>
</dbReference>
<comment type="caution">
    <text evidence="1">The sequence shown here is derived from an EMBL/GenBank/DDBJ whole genome shotgun (WGS) entry which is preliminary data.</text>
</comment>
<dbReference type="Gene3D" id="1.10.3700.10">
    <property type="entry name" value="AGR C 984p-like"/>
    <property type="match status" value="1"/>
</dbReference>
<accession>A0A2S3URK5</accession>
<keyword evidence="2" id="KW-1185">Reference proteome</keyword>
<dbReference type="RefSeq" id="WP_103223507.1">
    <property type="nucleotide sequence ID" value="NZ_PPCN01000007.1"/>
</dbReference>
<sequence>MINTLTQVQLVRSNMERSLKSVEADPTVERQTEYYRENIRDIKSVDDFLADDRIYNYAMKAMGLEDMTYAKAFMRKVLEEGVTESDSFANKLVDTRYKEFAETFNFERYGSTTTSFSRTQEGIVDKYYRQTLEVREGEQNQGVRLALYFERKAADITNAYDVLADPALAETVYTALGLPQAFAMGDIDKQAAYLEERLEFDQFGDPDYLADFLTRFSALYDLSNDSQASQSPALTILGNSNGIVQMGESLLASIQKFRLGGF</sequence>